<dbReference type="HOGENOM" id="CLU_2972908_0_0_0"/>
<proteinExistence type="predicted"/>
<organism evidence="2 3">
    <name type="scientific">Fusobacterium animalis ATCC 51191</name>
    <dbReference type="NCBI Taxonomy" id="997347"/>
    <lineage>
        <taxon>Bacteria</taxon>
        <taxon>Fusobacteriati</taxon>
        <taxon>Fusobacteriota</taxon>
        <taxon>Fusobacteriia</taxon>
        <taxon>Fusobacteriales</taxon>
        <taxon>Fusobacteriaceae</taxon>
        <taxon>Fusobacterium</taxon>
    </lineage>
</organism>
<name>F9EPB2_9FUSO</name>
<dbReference type="Proteomes" id="UP000005392">
    <property type="component" value="Unassembled WGS sequence"/>
</dbReference>
<feature type="transmembrane region" description="Helical" evidence="1">
    <location>
        <begin position="36"/>
        <end position="56"/>
    </location>
</feature>
<evidence type="ECO:0000313" key="2">
    <source>
        <dbReference type="EMBL" id="EGQ79215.1"/>
    </source>
</evidence>
<keyword evidence="1" id="KW-0812">Transmembrane</keyword>
<feature type="transmembrane region" description="Helical" evidence="1">
    <location>
        <begin position="6"/>
        <end position="24"/>
    </location>
</feature>
<keyword evidence="1" id="KW-0472">Membrane</keyword>
<evidence type="ECO:0000313" key="3">
    <source>
        <dbReference type="Proteomes" id="UP000005392"/>
    </source>
</evidence>
<evidence type="ECO:0000256" key="1">
    <source>
        <dbReference type="SAM" id="Phobius"/>
    </source>
</evidence>
<protein>
    <submittedName>
        <fullName evidence="2">Uncharacterized protein</fullName>
    </submittedName>
</protein>
<keyword evidence="3" id="KW-1185">Reference proteome</keyword>
<keyword evidence="1" id="KW-1133">Transmembrane helix</keyword>
<accession>F9EPB2</accession>
<dbReference type="EMBL" id="AFQD01000298">
    <property type="protein sequence ID" value="EGQ79215.1"/>
    <property type="molecule type" value="Genomic_DNA"/>
</dbReference>
<sequence>MKRIKFVYIYFLFLLYFIGGYFIKLPFIDKGIYEKIYKYLGIMLIPALLFLFYMALYF</sequence>
<dbReference type="PATRIC" id="fig|997347.4.peg.1640"/>
<gene>
    <name evidence="2" type="ORF">HMPREF9094_1767</name>
</gene>
<reference evidence="2 3" key="1">
    <citation type="submission" date="2011-05" db="EMBL/GenBank/DDBJ databases">
        <authorList>
            <person name="Muzny D."/>
            <person name="Qin X."/>
            <person name="Deng J."/>
            <person name="Jiang H."/>
            <person name="Liu Y."/>
            <person name="Qu J."/>
            <person name="Song X.-Z."/>
            <person name="Zhang L."/>
            <person name="Thornton R."/>
            <person name="Coyle M."/>
            <person name="Francisco L."/>
            <person name="Jackson L."/>
            <person name="Javaid M."/>
            <person name="Korchina V."/>
            <person name="Kovar C."/>
            <person name="Mata R."/>
            <person name="Mathew T."/>
            <person name="Ngo R."/>
            <person name="Nguyen L."/>
            <person name="Nguyen N."/>
            <person name="Okwuonu G."/>
            <person name="Ongeri F."/>
            <person name="Pham C."/>
            <person name="Simmons D."/>
            <person name="Wilczek-Boney K."/>
            <person name="Hale W."/>
            <person name="Jakkamsetti A."/>
            <person name="Pham P."/>
            <person name="Ruth R."/>
            <person name="San Lucas F."/>
            <person name="Warren J."/>
            <person name="Zhang J."/>
            <person name="Zhao Z."/>
            <person name="Zhou C."/>
            <person name="Zhu D."/>
            <person name="Lee S."/>
            <person name="Bess C."/>
            <person name="Blankenburg K."/>
            <person name="Forbes L."/>
            <person name="Fu Q."/>
            <person name="Gubbala S."/>
            <person name="Hirani K."/>
            <person name="Jayaseelan J.C."/>
            <person name="Lara F."/>
            <person name="Munidasa M."/>
            <person name="Palculict T."/>
            <person name="Patil S."/>
            <person name="Pu L.-L."/>
            <person name="Saada N."/>
            <person name="Tang L."/>
            <person name="Weissenberger G."/>
            <person name="Zhu Y."/>
            <person name="Hemphill L."/>
            <person name="Shang Y."/>
            <person name="Youmans B."/>
            <person name="Ayvaz T."/>
            <person name="Ross M."/>
            <person name="Santibanez J."/>
            <person name="Aqrawi P."/>
            <person name="Gross S."/>
            <person name="Joshi V."/>
            <person name="Fowler G."/>
            <person name="Nazareth L."/>
            <person name="Reid J."/>
            <person name="Worley K."/>
            <person name="Petrosino J."/>
            <person name="Highlander S."/>
            <person name="Gibbs R."/>
        </authorList>
    </citation>
    <scope>NUCLEOTIDE SEQUENCE [LARGE SCALE GENOMIC DNA]</scope>
    <source>
        <strain evidence="2 3">ATCC 51191</strain>
    </source>
</reference>
<dbReference type="AlphaFoldDB" id="F9EPB2"/>
<comment type="caution">
    <text evidence="2">The sequence shown here is derived from an EMBL/GenBank/DDBJ whole genome shotgun (WGS) entry which is preliminary data.</text>
</comment>